<protein>
    <submittedName>
        <fullName evidence="2">Uncharacterized protein</fullName>
    </submittedName>
</protein>
<dbReference type="EMBL" id="KN834773">
    <property type="protein sequence ID" value="KIK60893.1"/>
    <property type="molecule type" value="Genomic_DNA"/>
</dbReference>
<dbReference type="AlphaFoldDB" id="A0A0D0CXE3"/>
<feature type="compositionally biased region" description="Polar residues" evidence="1">
    <location>
        <begin position="12"/>
        <end position="21"/>
    </location>
</feature>
<feature type="region of interest" description="Disordered" evidence="1">
    <location>
        <begin position="280"/>
        <end position="317"/>
    </location>
</feature>
<dbReference type="OrthoDB" id="3062437at2759"/>
<reference evidence="2 3" key="1">
    <citation type="submission" date="2014-04" db="EMBL/GenBank/DDBJ databases">
        <title>Evolutionary Origins and Diversification of the Mycorrhizal Mutualists.</title>
        <authorList>
            <consortium name="DOE Joint Genome Institute"/>
            <consortium name="Mycorrhizal Genomics Consortium"/>
            <person name="Kohler A."/>
            <person name="Kuo A."/>
            <person name="Nagy L.G."/>
            <person name="Floudas D."/>
            <person name="Copeland A."/>
            <person name="Barry K.W."/>
            <person name="Cichocki N."/>
            <person name="Veneault-Fourrey C."/>
            <person name="LaButti K."/>
            <person name="Lindquist E.A."/>
            <person name="Lipzen A."/>
            <person name="Lundell T."/>
            <person name="Morin E."/>
            <person name="Murat C."/>
            <person name="Riley R."/>
            <person name="Ohm R."/>
            <person name="Sun H."/>
            <person name="Tunlid A."/>
            <person name="Henrissat B."/>
            <person name="Grigoriev I.V."/>
            <person name="Hibbett D.S."/>
            <person name="Martin F."/>
        </authorList>
    </citation>
    <scope>NUCLEOTIDE SEQUENCE [LARGE SCALE GENOMIC DNA]</scope>
    <source>
        <strain evidence="2 3">FD-317 M1</strain>
    </source>
</reference>
<evidence type="ECO:0000256" key="1">
    <source>
        <dbReference type="SAM" id="MobiDB-lite"/>
    </source>
</evidence>
<proteinExistence type="predicted"/>
<feature type="compositionally biased region" description="Basic residues" evidence="1">
    <location>
        <begin position="1"/>
        <end position="11"/>
    </location>
</feature>
<name>A0A0D0CXE3_9AGAR</name>
<evidence type="ECO:0000313" key="2">
    <source>
        <dbReference type="EMBL" id="KIK60893.1"/>
    </source>
</evidence>
<evidence type="ECO:0000313" key="3">
    <source>
        <dbReference type="Proteomes" id="UP000053593"/>
    </source>
</evidence>
<feature type="compositionally biased region" description="Polar residues" evidence="1">
    <location>
        <begin position="303"/>
        <end position="312"/>
    </location>
</feature>
<dbReference type="HOGENOM" id="CLU_035255_1_0_1"/>
<sequence length="546" mass="61266">MFPGRRSKQNNRSRPYTTTRPSFFPHSHNFAIYGGVFIAGDHQGGSREAGTSSSNDIPKISRNFVRSQRNLRRQDEWIFSIGEQKDGKLGRGKVIIQAFVGRRARQLWQSTINYAQLLVHPNLLNIVGTSSDNDKAHYILFDAAQQNNACQLIAAGLRLGERETNVFGTRIVYGIASGLDFLTKINSSLSIANFGIESFDVFSDDNGNTVLAFTPQRLLEQTNQRGEENEPIQPQWVERNTMHLLGNKDGTAVFNYLITKLFSDANHIVYRDKLDRDDDDDDLQVESFTNGSAEQRRTDSVGRISTQESSANPAEMESITCRREVNWKSLGLDMSLANISETYEDILHCILPMKGDDIQLSIDLPRRSGQRRSAAVHTCMGYRREEITFTPDAVQNIILVFEQPSKNEICSQCGQVIGVANECELSDVVQDREEALGLETTEAVNQQFAMLPVIMQTNSARGVDVLLPGNVRLRSSKYDADYHMHYSYVSPEGEVYDISHIVKEWREVNNNCDVLESFVGRRGGVEELVRVLNKVSVGIIDGASLV</sequence>
<feature type="region of interest" description="Disordered" evidence="1">
    <location>
        <begin position="1"/>
        <end position="22"/>
    </location>
</feature>
<gene>
    <name evidence="2" type="ORF">GYMLUDRAFT_261242</name>
</gene>
<keyword evidence="3" id="KW-1185">Reference proteome</keyword>
<organism evidence="2 3">
    <name type="scientific">Collybiopsis luxurians FD-317 M1</name>
    <dbReference type="NCBI Taxonomy" id="944289"/>
    <lineage>
        <taxon>Eukaryota</taxon>
        <taxon>Fungi</taxon>
        <taxon>Dikarya</taxon>
        <taxon>Basidiomycota</taxon>
        <taxon>Agaricomycotina</taxon>
        <taxon>Agaricomycetes</taxon>
        <taxon>Agaricomycetidae</taxon>
        <taxon>Agaricales</taxon>
        <taxon>Marasmiineae</taxon>
        <taxon>Omphalotaceae</taxon>
        <taxon>Collybiopsis</taxon>
        <taxon>Collybiopsis luxurians</taxon>
    </lineage>
</organism>
<dbReference type="Proteomes" id="UP000053593">
    <property type="component" value="Unassembled WGS sequence"/>
</dbReference>
<accession>A0A0D0CXE3</accession>